<dbReference type="Gene3D" id="3.40.1620.10">
    <property type="entry name" value="YefM-like domain"/>
    <property type="match status" value="1"/>
</dbReference>
<comment type="function">
    <text evidence="2">Antitoxin component of a type II toxin-antitoxin (TA) system.</text>
</comment>
<dbReference type="SUPFAM" id="SSF143120">
    <property type="entry name" value="YefM-like"/>
    <property type="match status" value="1"/>
</dbReference>
<dbReference type="RefSeq" id="WP_114835510.1">
    <property type="nucleotide sequence ID" value="NZ_LR699114.1"/>
</dbReference>
<evidence type="ECO:0000313" key="4">
    <source>
        <dbReference type="Proteomes" id="UP000254720"/>
    </source>
</evidence>
<dbReference type="NCBIfam" id="TIGR01552">
    <property type="entry name" value="phd_fam"/>
    <property type="match status" value="1"/>
</dbReference>
<comment type="similarity">
    <text evidence="1 2">Belongs to the phD/YefM antitoxin family.</text>
</comment>
<dbReference type="InterPro" id="IPR006442">
    <property type="entry name" value="Antitoxin_Phd/YefM"/>
</dbReference>
<dbReference type="AlphaFoldDB" id="A0A370G0C2"/>
<dbReference type="Pfam" id="PF02604">
    <property type="entry name" value="PhdYeFM_antitox"/>
    <property type="match status" value="1"/>
</dbReference>
<evidence type="ECO:0000256" key="1">
    <source>
        <dbReference type="ARBA" id="ARBA00009981"/>
    </source>
</evidence>
<protein>
    <recommendedName>
        <fullName evidence="2">Antitoxin</fullName>
    </recommendedName>
</protein>
<comment type="caution">
    <text evidence="3">The sequence shown here is derived from an EMBL/GenBank/DDBJ whole genome shotgun (WGS) entry which is preliminary data.</text>
</comment>
<dbReference type="Proteomes" id="UP000254720">
    <property type="component" value="Unassembled WGS sequence"/>
</dbReference>
<sequence length="85" mass="9499">MTTTSINTVDAKEEFSELINRVSHNKERIILTRRGKEIAAIIPVEDLLLLQASQDKSDLHDAVEALKEARTVGTITLEKLKEEIG</sequence>
<organism evidence="3 4">
    <name type="scientific">Aquicella lusitana</name>
    <dbReference type="NCBI Taxonomy" id="254246"/>
    <lineage>
        <taxon>Bacteria</taxon>
        <taxon>Pseudomonadati</taxon>
        <taxon>Pseudomonadota</taxon>
        <taxon>Gammaproteobacteria</taxon>
        <taxon>Legionellales</taxon>
        <taxon>Coxiellaceae</taxon>
        <taxon>Aquicella</taxon>
    </lineage>
</organism>
<accession>A0A370G0C2</accession>
<dbReference type="OrthoDB" id="9800503at2"/>
<evidence type="ECO:0000313" key="3">
    <source>
        <dbReference type="EMBL" id="RDI36670.1"/>
    </source>
</evidence>
<evidence type="ECO:0000256" key="2">
    <source>
        <dbReference type="RuleBase" id="RU362080"/>
    </source>
</evidence>
<dbReference type="EMBL" id="QQAX01000052">
    <property type="protein sequence ID" value="RDI36670.1"/>
    <property type="molecule type" value="Genomic_DNA"/>
</dbReference>
<gene>
    <name evidence="3" type="ORF">C8D86_1521</name>
</gene>
<dbReference type="InterPro" id="IPR036165">
    <property type="entry name" value="YefM-like_sf"/>
</dbReference>
<keyword evidence="4" id="KW-1185">Reference proteome</keyword>
<reference evidence="3 4" key="1">
    <citation type="submission" date="2018-07" db="EMBL/GenBank/DDBJ databases">
        <title>Genomic Encyclopedia of Type Strains, Phase IV (KMG-IV): sequencing the most valuable type-strain genomes for metagenomic binning, comparative biology and taxonomic classification.</title>
        <authorList>
            <person name="Goeker M."/>
        </authorList>
    </citation>
    <scope>NUCLEOTIDE SEQUENCE [LARGE SCALE GENOMIC DNA]</scope>
    <source>
        <strain evidence="3 4">DSM 16500</strain>
    </source>
</reference>
<proteinExistence type="inferred from homology"/>
<name>A0A370G0C2_9COXI</name>